<reference evidence="2" key="1">
    <citation type="submission" date="2016-04" db="EMBL/GenBank/DDBJ databases">
        <authorList>
            <person name="Evans L.H."/>
            <person name="Alamgir A."/>
            <person name="Owens N."/>
            <person name="Weber N.D."/>
            <person name="Virtaneva K."/>
            <person name="Barbian K."/>
            <person name="Babar A."/>
            <person name="Rosenke K."/>
        </authorList>
    </citation>
    <scope>NUCLEOTIDE SEQUENCE</scope>
    <source>
        <strain evidence="2">92-2</strain>
    </source>
</reference>
<evidence type="ECO:0000259" key="1">
    <source>
        <dbReference type="Pfam" id="PF12728"/>
    </source>
</evidence>
<accession>A0A212K6B0</accession>
<proteinExistence type="predicted"/>
<feature type="domain" description="Helix-turn-helix" evidence="1">
    <location>
        <begin position="102"/>
        <end position="141"/>
    </location>
</feature>
<organism evidence="2">
    <name type="scientific">uncultured Desulfovibrio sp</name>
    <dbReference type="NCBI Taxonomy" id="167968"/>
    <lineage>
        <taxon>Bacteria</taxon>
        <taxon>Pseudomonadati</taxon>
        <taxon>Thermodesulfobacteriota</taxon>
        <taxon>Desulfovibrionia</taxon>
        <taxon>Desulfovibrionales</taxon>
        <taxon>Desulfovibrionaceae</taxon>
        <taxon>Desulfovibrio</taxon>
        <taxon>environmental samples</taxon>
    </lineage>
</organism>
<dbReference type="AlphaFoldDB" id="A0A212K6B0"/>
<name>A0A212K6B0_9BACT</name>
<dbReference type="InterPro" id="IPR041657">
    <property type="entry name" value="HTH_17"/>
</dbReference>
<gene>
    <name evidence="2" type="ORF">KM92DES2_12300</name>
</gene>
<dbReference type="Pfam" id="PF12728">
    <property type="entry name" value="HTH_17"/>
    <property type="match status" value="1"/>
</dbReference>
<dbReference type="RefSeq" id="WP_296936437.1">
    <property type="nucleotide sequence ID" value="NZ_LT598928.1"/>
</dbReference>
<evidence type="ECO:0000313" key="2">
    <source>
        <dbReference type="EMBL" id="SBW07182.1"/>
    </source>
</evidence>
<sequence>MSKTLIMDIVALTNAGWRPYGGQPEGFVYEQLGCSRVTTRPMWFMRGDMYLCVGCPRRCSLLRPAGFPLKLPIQYKDRHKVDLPTFTITPEEMVSRKHFLLVEEAAYCLNIAPRTVREWIEAGVLTKAKRRPVRVLASDVKREMHNLDV</sequence>
<protein>
    <recommendedName>
        <fullName evidence="1">Helix-turn-helix domain-containing protein</fullName>
    </recommendedName>
</protein>
<dbReference type="EMBL" id="FLUP01000001">
    <property type="protein sequence ID" value="SBW07182.1"/>
    <property type="molecule type" value="Genomic_DNA"/>
</dbReference>